<feature type="region of interest" description="Disordered" evidence="1">
    <location>
        <begin position="47"/>
        <end position="118"/>
    </location>
</feature>
<accession>A0A7J5ZT22</accession>
<protein>
    <submittedName>
        <fullName evidence="2">Uncharacterized protein</fullName>
    </submittedName>
</protein>
<dbReference type="AlphaFoldDB" id="A0A7J5ZT22"/>
<name>A0A7J5ZT22_AMEME</name>
<organism evidence="2 3">
    <name type="scientific">Ameiurus melas</name>
    <name type="common">Black bullhead</name>
    <name type="synonym">Silurus melas</name>
    <dbReference type="NCBI Taxonomy" id="219545"/>
    <lineage>
        <taxon>Eukaryota</taxon>
        <taxon>Metazoa</taxon>
        <taxon>Chordata</taxon>
        <taxon>Craniata</taxon>
        <taxon>Vertebrata</taxon>
        <taxon>Euteleostomi</taxon>
        <taxon>Actinopterygii</taxon>
        <taxon>Neopterygii</taxon>
        <taxon>Teleostei</taxon>
        <taxon>Ostariophysi</taxon>
        <taxon>Siluriformes</taxon>
        <taxon>Ictaluridae</taxon>
        <taxon>Ameiurus</taxon>
    </lineage>
</organism>
<evidence type="ECO:0000313" key="3">
    <source>
        <dbReference type="Proteomes" id="UP000593565"/>
    </source>
</evidence>
<dbReference type="EMBL" id="JAAGNN010000023">
    <property type="protein sequence ID" value="KAF4073553.1"/>
    <property type="molecule type" value="Genomic_DNA"/>
</dbReference>
<sequence length="118" mass="12496">MNSTLFSEKPLTPAPLLTRDPATPAAPSAQLDDVHGDVASALLQLISQHGSEGKPSSSDSQCLKETQPPSSYSSPGVLIFSQPEHDANNANAGAQYPRDQDLRFTLGSCGEDRQESES</sequence>
<keyword evidence="3" id="KW-1185">Reference proteome</keyword>
<feature type="compositionally biased region" description="Polar residues" evidence="1">
    <location>
        <begin position="47"/>
        <end position="74"/>
    </location>
</feature>
<comment type="caution">
    <text evidence="2">The sequence shown here is derived from an EMBL/GenBank/DDBJ whole genome shotgun (WGS) entry which is preliminary data.</text>
</comment>
<feature type="region of interest" description="Disordered" evidence="1">
    <location>
        <begin position="1"/>
        <end position="30"/>
    </location>
</feature>
<reference evidence="2 3" key="1">
    <citation type="submission" date="2020-02" db="EMBL/GenBank/DDBJ databases">
        <title>A chromosome-scale genome assembly of the black bullhead catfish (Ameiurus melas).</title>
        <authorList>
            <person name="Wen M."/>
            <person name="Zham M."/>
            <person name="Cabau C."/>
            <person name="Klopp C."/>
            <person name="Donnadieu C."/>
            <person name="Roques C."/>
            <person name="Bouchez O."/>
            <person name="Lampietro C."/>
            <person name="Jouanno E."/>
            <person name="Herpin A."/>
            <person name="Louis A."/>
            <person name="Berthelot C."/>
            <person name="Parey E."/>
            <person name="Roest-Crollius H."/>
            <person name="Braasch I."/>
            <person name="Postlethwait J."/>
            <person name="Robinson-Rechavi M."/>
            <person name="Echchiki A."/>
            <person name="Begum T."/>
            <person name="Montfort J."/>
            <person name="Schartl M."/>
            <person name="Bobe J."/>
            <person name="Guiguen Y."/>
        </authorList>
    </citation>
    <scope>NUCLEOTIDE SEQUENCE [LARGE SCALE GENOMIC DNA]</scope>
    <source>
        <strain evidence="2">M_S1</strain>
        <tissue evidence="2">Blood</tissue>
    </source>
</reference>
<dbReference type="Proteomes" id="UP000593565">
    <property type="component" value="Unassembled WGS sequence"/>
</dbReference>
<evidence type="ECO:0000256" key="1">
    <source>
        <dbReference type="SAM" id="MobiDB-lite"/>
    </source>
</evidence>
<proteinExistence type="predicted"/>
<gene>
    <name evidence="2" type="ORF">AMELA_G00244340</name>
</gene>
<evidence type="ECO:0000313" key="2">
    <source>
        <dbReference type="EMBL" id="KAF4073553.1"/>
    </source>
</evidence>